<feature type="coiled-coil region" evidence="1">
    <location>
        <begin position="4"/>
        <end position="38"/>
    </location>
</feature>
<evidence type="ECO:0000313" key="2">
    <source>
        <dbReference type="EMBL" id="QHU19497.1"/>
    </source>
</evidence>
<evidence type="ECO:0000256" key="1">
    <source>
        <dbReference type="SAM" id="Coils"/>
    </source>
</evidence>
<accession>A0A6C0KS18</accession>
<organism evidence="2">
    <name type="scientific">viral metagenome</name>
    <dbReference type="NCBI Taxonomy" id="1070528"/>
    <lineage>
        <taxon>unclassified sequences</taxon>
        <taxon>metagenomes</taxon>
        <taxon>organismal metagenomes</taxon>
    </lineage>
</organism>
<proteinExistence type="predicted"/>
<sequence>MINENEYIEEMDNAQKAVEAAEVIYNNALNILDEANRADFKFNDIVYYQGSKAKIETIDVSNVSGPWTIIFEDMTKHYNIESDSLKRISQEDYLLALTAFETAQSNLINAKELLDEITATMASKRAILRNIMKTEAAITARATAIREAREKELQKAAAIFYSS</sequence>
<dbReference type="EMBL" id="MN740952">
    <property type="protein sequence ID" value="QHU19497.1"/>
    <property type="molecule type" value="Genomic_DNA"/>
</dbReference>
<dbReference type="AlphaFoldDB" id="A0A6C0KS18"/>
<reference evidence="2" key="1">
    <citation type="journal article" date="2020" name="Nature">
        <title>Giant virus diversity and host interactions through global metagenomics.</title>
        <authorList>
            <person name="Schulz F."/>
            <person name="Roux S."/>
            <person name="Paez-Espino D."/>
            <person name="Jungbluth S."/>
            <person name="Walsh D.A."/>
            <person name="Denef V.J."/>
            <person name="McMahon K.D."/>
            <person name="Konstantinidis K.T."/>
            <person name="Eloe-Fadrosh E.A."/>
            <person name="Kyrpides N.C."/>
            <person name="Woyke T."/>
        </authorList>
    </citation>
    <scope>NUCLEOTIDE SEQUENCE</scope>
    <source>
        <strain evidence="2">GVMAG-S-3300013014-113</strain>
    </source>
</reference>
<protein>
    <submittedName>
        <fullName evidence="2">Uncharacterized protein</fullName>
    </submittedName>
</protein>
<keyword evidence="1" id="KW-0175">Coiled coil</keyword>
<name>A0A6C0KS18_9ZZZZ</name>